<dbReference type="InterPro" id="IPR004329">
    <property type="entry name" value="CcmE"/>
</dbReference>
<dbReference type="RefSeq" id="WP_089919475.1">
    <property type="nucleotide sequence ID" value="NZ_FOBB01000009.1"/>
</dbReference>
<keyword evidence="5" id="KW-1133">Transmembrane helix</keyword>
<dbReference type="Gene3D" id="2.40.50.140">
    <property type="entry name" value="Nucleic acid-binding proteins"/>
    <property type="match status" value="1"/>
</dbReference>
<keyword evidence="5" id="KW-0812">Transmembrane</keyword>
<dbReference type="AlphaFoldDB" id="A0A1H8FNW7"/>
<gene>
    <name evidence="6" type="ORF">SAMN04488505_109253</name>
</gene>
<dbReference type="Pfam" id="PF03100">
    <property type="entry name" value="CcmE"/>
    <property type="match status" value="1"/>
</dbReference>
<dbReference type="OrthoDB" id="1524250at2"/>
<accession>A0A1H8FNW7</accession>
<dbReference type="STRING" id="573321.SAMN04488505_109253"/>
<keyword evidence="7" id="KW-1185">Reference proteome</keyword>
<evidence type="ECO:0000256" key="4">
    <source>
        <dbReference type="ARBA" id="ARBA00023136"/>
    </source>
</evidence>
<evidence type="ECO:0000256" key="2">
    <source>
        <dbReference type="ARBA" id="ARBA00022617"/>
    </source>
</evidence>
<protein>
    <submittedName>
        <fullName evidence="6">Cytochrome c-type biogenesis protein CcmE</fullName>
    </submittedName>
</protein>
<keyword evidence="2" id="KW-0349">Heme</keyword>
<reference evidence="6 7" key="1">
    <citation type="submission" date="2016-10" db="EMBL/GenBank/DDBJ databases">
        <authorList>
            <person name="de Groot N.N."/>
        </authorList>
    </citation>
    <scope>NUCLEOTIDE SEQUENCE [LARGE SCALE GENOMIC DNA]</scope>
    <source>
        <strain evidence="6 7">DSM 21039</strain>
    </source>
</reference>
<dbReference type="InterPro" id="IPR036127">
    <property type="entry name" value="CcmE-like_sf"/>
</dbReference>
<keyword evidence="2" id="KW-0479">Metal-binding</keyword>
<comment type="subcellular location">
    <subcellularLocation>
        <location evidence="1">Membrane</location>
    </subcellularLocation>
</comment>
<keyword evidence="4 5" id="KW-0472">Membrane</keyword>
<evidence type="ECO:0000256" key="3">
    <source>
        <dbReference type="ARBA" id="ARBA00022748"/>
    </source>
</evidence>
<sequence length="132" mass="14947">MKKTNIVLLVVIAVAIGIIVTMVGDFSTYETFATAREKEGKEYHVIGTLDKAQALSYNPVKDANYFTFYMKDKVGETRKVIFFGTKPTDFEKAEQLVLTGKIEKGEFHCNKILMKCPSKYKDDQVAMSTKQM</sequence>
<feature type="transmembrane region" description="Helical" evidence="5">
    <location>
        <begin position="6"/>
        <end position="26"/>
    </location>
</feature>
<evidence type="ECO:0000313" key="7">
    <source>
        <dbReference type="Proteomes" id="UP000198984"/>
    </source>
</evidence>
<dbReference type="GO" id="GO:0017004">
    <property type="term" value="P:cytochrome complex assembly"/>
    <property type="evidence" value="ECO:0007669"/>
    <property type="project" value="UniProtKB-KW"/>
</dbReference>
<dbReference type="GO" id="GO:0020037">
    <property type="term" value="F:heme binding"/>
    <property type="evidence" value="ECO:0007669"/>
    <property type="project" value="InterPro"/>
</dbReference>
<evidence type="ECO:0000256" key="5">
    <source>
        <dbReference type="SAM" id="Phobius"/>
    </source>
</evidence>
<dbReference type="Proteomes" id="UP000198984">
    <property type="component" value="Unassembled WGS sequence"/>
</dbReference>
<evidence type="ECO:0000313" key="6">
    <source>
        <dbReference type="EMBL" id="SEN33290.1"/>
    </source>
</evidence>
<organism evidence="6 7">
    <name type="scientific">Chitinophaga rupis</name>
    <dbReference type="NCBI Taxonomy" id="573321"/>
    <lineage>
        <taxon>Bacteria</taxon>
        <taxon>Pseudomonadati</taxon>
        <taxon>Bacteroidota</taxon>
        <taxon>Chitinophagia</taxon>
        <taxon>Chitinophagales</taxon>
        <taxon>Chitinophagaceae</taxon>
        <taxon>Chitinophaga</taxon>
    </lineage>
</organism>
<dbReference type="GO" id="GO:0017003">
    <property type="term" value="P:protein-heme linkage"/>
    <property type="evidence" value="ECO:0007669"/>
    <property type="project" value="InterPro"/>
</dbReference>
<dbReference type="GO" id="GO:0005886">
    <property type="term" value="C:plasma membrane"/>
    <property type="evidence" value="ECO:0007669"/>
    <property type="project" value="InterPro"/>
</dbReference>
<name>A0A1H8FNW7_9BACT</name>
<proteinExistence type="predicted"/>
<dbReference type="SUPFAM" id="SSF82093">
    <property type="entry name" value="Heme chaperone CcmE"/>
    <property type="match status" value="1"/>
</dbReference>
<keyword evidence="2" id="KW-0408">Iron</keyword>
<keyword evidence="3" id="KW-0201">Cytochrome c-type biogenesis</keyword>
<dbReference type="EMBL" id="FOBB01000009">
    <property type="protein sequence ID" value="SEN33290.1"/>
    <property type="molecule type" value="Genomic_DNA"/>
</dbReference>
<evidence type="ECO:0000256" key="1">
    <source>
        <dbReference type="ARBA" id="ARBA00004370"/>
    </source>
</evidence>
<dbReference type="InterPro" id="IPR012340">
    <property type="entry name" value="NA-bd_OB-fold"/>
</dbReference>